<dbReference type="Proteomes" id="UP000192932">
    <property type="component" value="Chromosome"/>
</dbReference>
<reference evidence="2 4" key="2">
    <citation type="journal article" date="2019" name="Environ. Microbiol.">
        <title>An active ?-lactamase is a part of an orchestrated cell wall stress resistance network of Bacillus subtilis and related rhizosphere species.</title>
        <authorList>
            <person name="Bucher T."/>
            <person name="Keren-Paz A."/>
            <person name="Hausser J."/>
            <person name="Olender T."/>
            <person name="Cytryn E."/>
            <person name="Kolodkin-Gal I."/>
        </authorList>
    </citation>
    <scope>NUCLEOTIDE SEQUENCE [LARGE SCALE GENOMIC DNA]</scope>
    <source>
        <strain evidence="2 4">I186</strain>
    </source>
</reference>
<dbReference type="EMBL" id="CP020743">
    <property type="protein sequence ID" value="ARJ20107.1"/>
    <property type="molecule type" value="Genomic_DNA"/>
</dbReference>
<evidence type="ECO:0000313" key="2">
    <source>
        <dbReference type="EMBL" id="TKI87467.1"/>
    </source>
</evidence>
<evidence type="ECO:0000313" key="3">
    <source>
        <dbReference type="Proteomes" id="UP000192932"/>
    </source>
</evidence>
<gene>
    <name evidence="1" type="ORF">B7492_02015</name>
    <name evidence="2" type="ORF">FC701_01690</name>
</gene>
<sequence length="61" mass="7121">MYKKRIEDKEELLRVMGALDELGKDYTIIKTTKHVPLPPVTYPKRTWVIEESNKDSDSDAK</sequence>
<dbReference type="Proteomes" id="UP000305524">
    <property type="component" value="Unassembled WGS sequence"/>
</dbReference>
<proteinExistence type="predicted"/>
<reference evidence="1 3" key="1">
    <citation type="submission" date="2017-04" db="EMBL/GenBank/DDBJ databases">
        <title>The Characteristic of a Fine Plant Growth-Promoting Rhizobacteria Bacillus mycoides Gnyt1 and its Whole Genome Sequencing Analysis.</title>
        <authorList>
            <person name="Li J.H."/>
            <person name="Yao T."/>
        </authorList>
    </citation>
    <scope>NUCLEOTIDE SEQUENCE [LARGE SCALE GENOMIC DNA]</scope>
    <source>
        <strain evidence="1 3">Gnyt1</strain>
    </source>
</reference>
<organism evidence="1 3">
    <name type="scientific">Bacillus mycoides</name>
    <dbReference type="NCBI Taxonomy" id="1405"/>
    <lineage>
        <taxon>Bacteria</taxon>
        <taxon>Bacillati</taxon>
        <taxon>Bacillota</taxon>
        <taxon>Bacilli</taxon>
        <taxon>Bacillales</taxon>
        <taxon>Bacillaceae</taxon>
        <taxon>Bacillus</taxon>
        <taxon>Bacillus cereus group</taxon>
    </lineage>
</organism>
<dbReference type="AlphaFoldDB" id="A0A1W6A2Q2"/>
<accession>A0A1W6A2Q2</accession>
<evidence type="ECO:0000313" key="4">
    <source>
        <dbReference type="Proteomes" id="UP000305524"/>
    </source>
</evidence>
<protein>
    <submittedName>
        <fullName evidence="1">Uncharacterized protein</fullName>
    </submittedName>
</protein>
<dbReference type="RefSeq" id="WP_085308802.1">
    <property type="nucleotide sequence ID" value="NZ_CP020743.1"/>
</dbReference>
<name>A0A1W6A2Q2_BACMY</name>
<dbReference type="EMBL" id="SZOD01000043">
    <property type="protein sequence ID" value="TKI87467.1"/>
    <property type="molecule type" value="Genomic_DNA"/>
</dbReference>
<evidence type="ECO:0000313" key="1">
    <source>
        <dbReference type="EMBL" id="ARJ20107.1"/>
    </source>
</evidence>